<dbReference type="KEGG" id="cdu:CD36_32960"/>
<evidence type="ECO:0000313" key="13">
    <source>
        <dbReference type="Proteomes" id="UP000002605"/>
    </source>
</evidence>
<dbReference type="GO" id="GO:0046540">
    <property type="term" value="C:U4/U6 x U5 tri-snRNP complex"/>
    <property type="evidence" value="ECO:0007669"/>
    <property type="project" value="UniProtKB-UniRule"/>
</dbReference>
<sequence length="96" mass="10788">MSTIQAEQQQEQQPLDLIRFQLDEYVLVKLRGARELKGKLQGYDSHCNMVLSDAQETIYTSNEGGDSEDSSKEPIVKKTAMVFVRGDSVILISPIQ</sequence>
<comment type="subunit">
    <text evidence="9">LSm subunits form a heteromer with a doughnut shape.</text>
</comment>
<dbReference type="HOGENOM" id="CLU_076902_5_1_1"/>
<dbReference type="OrthoDB" id="29543at2759"/>
<evidence type="ECO:0000313" key="12">
    <source>
        <dbReference type="EMBL" id="CAX40247.1"/>
    </source>
</evidence>
<dbReference type="GO" id="GO:0005681">
    <property type="term" value="C:spliceosomal complex"/>
    <property type="evidence" value="ECO:0007669"/>
    <property type="project" value="UniProtKB-KW"/>
</dbReference>
<keyword evidence="3 9" id="KW-0507">mRNA processing</keyword>
<accession>B9WMD4</accession>
<dbReference type="PANTHER" id="PTHR13110">
    <property type="entry name" value="U6 SNRNA-ASSOCIATED SM-LIKE PROTEIN LSM3"/>
    <property type="match status" value="1"/>
</dbReference>
<evidence type="ECO:0000256" key="7">
    <source>
        <dbReference type="ARBA" id="ARBA00023242"/>
    </source>
</evidence>
<dbReference type="InterPro" id="IPR010920">
    <property type="entry name" value="LSM_dom_sf"/>
</dbReference>
<protein>
    <recommendedName>
        <fullName evidence="9">LSM complex subunit LSM3</fullName>
    </recommendedName>
</protein>
<comment type="subcellular location">
    <subcellularLocation>
        <location evidence="1 9">Nucleus</location>
    </subcellularLocation>
</comment>
<dbReference type="RefSeq" id="XP_002422243.1">
    <property type="nucleotide sequence ID" value="XM_002422198.1"/>
</dbReference>
<dbReference type="VEuPathDB" id="FungiDB:CD36_32960"/>
<dbReference type="GO" id="GO:0005688">
    <property type="term" value="C:U6 snRNP"/>
    <property type="evidence" value="ECO:0007669"/>
    <property type="project" value="UniProtKB-UniRule"/>
</dbReference>
<evidence type="ECO:0000256" key="3">
    <source>
        <dbReference type="ARBA" id="ARBA00022664"/>
    </source>
</evidence>
<dbReference type="GeneID" id="8049392"/>
<dbReference type="EMBL" id="FM992695">
    <property type="protein sequence ID" value="CAX40247.1"/>
    <property type="molecule type" value="Genomic_DNA"/>
</dbReference>
<evidence type="ECO:0000256" key="2">
    <source>
        <dbReference type="ARBA" id="ARBA00006850"/>
    </source>
</evidence>
<evidence type="ECO:0000256" key="9">
    <source>
        <dbReference type="RuleBase" id="RU365046"/>
    </source>
</evidence>
<dbReference type="SMART" id="SM00651">
    <property type="entry name" value="Sm"/>
    <property type="match status" value="1"/>
</dbReference>
<dbReference type="GO" id="GO:0003723">
    <property type="term" value="F:RNA binding"/>
    <property type="evidence" value="ECO:0007669"/>
    <property type="project" value="UniProtKB-UniRule"/>
</dbReference>
<keyword evidence="7 9" id="KW-0539">Nucleus</keyword>
<dbReference type="eggNOG" id="KOG3460">
    <property type="taxonomic scope" value="Eukaryota"/>
</dbReference>
<dbReference type="AlphaFoldDB" id="B9WMD4"/>
<comment type="similarity">
    <text evidence="2 9">Belongs to the snRNP Sm proteins family.</text>
</comment>
<dbReference type="InterPro" id="IPR034105">
    <property type="entry name" value="Lsm3"/>
</dbReference>
<dbReference type="InterPro" id="IPR047575">
    <property type="entry name" value="Sm"/>
</dbReference>
<dbReference type="PROSITE" id="PS52002">
    <property type="entry name" value="SM"/>
    <property type="match status" value="1"/>
</dbReference>
<comment type="function">
    <text evidence="9">Binds specifically to the 3'-terminal U-tract of U6 snRNA.</text>
</comment>
<evidence type="ECO:0000313" key="11">
    <source>
        <dbReference type="CGD" id="CAL0000169111"/>
    </source>
</evidence>
<dbReference type="Pfam" id="PF01423">
    <property type="entry name" value="LSM"/>
    <property type="match status" value="1"/>
</dbReference>
<keyword evidence="13" id="KW-1185">Reference proteome</keyword>
<reference evidence="12 13" key="1">
    <citation type="journal article" date="2009" name="Genome Res.">
        <title>Comparative genomics of the fungal pathogens Candida dubliniensis and Candida albicans.</title>
        <authorList>
            <person name="Jackson A.P."/>
            <person name="Gamble J.A."/>
            <person name="Yeomans T."/>
            <person name="Moran G.P."/>
            <person name="Saunders D."/>
            <person name="Harris D."/>
            <person name="Aslett M."/>
            <person name="Barrell J.F."/>
            <person name="Butler G."/>
            <person name="Citiulo F."/>
            <person name="Coleman D.C."/>
            <person name="de Groot P.W.J."/>
            <person name="Goodwin T.J."/>
            <person name="Quail M.A."/>
            <person name="McQuillan J."/>
            <person name="Munro C.A."/>
            <person name="Pain A."/>
            <person name="Poulter R.T."/>
            <person name="Rajandream M.A."/>
            <person name="Renauld H."/>
            <person name="Spiering M.J."/>
            <person name="Tivey A."/>
            <person name="Gow N.A.R."/>
            <person name="Barrell B."/>
            <person name="Sullivan D.J."/>
            <person name="Berriman M."/>
        </authorList>
    </citation>
    <scope>NUCLEOTIDE SEQUENCE [LARGE SCALE GENOMIC DNA]</scope>
    <source>
        <strain evidence="13">CD36 / ATCC MYA-646 / CBS 7987 / NCPF 3949 / NRRL Y-17841</strain>
    </source>
</reference>
<name>B9WMD4_CANDC</name>
<gene>
    <name evidence="9" type="primary">LSM3</name>
    <name evidence="11" type="ordered locus">Cd36_32960</name>
    <name evidence="12" type="ORF">CD36_32960</name>
</gene>
<evidence type="ECO:0000256" key="6">
    <source>
        <dbReference type="ARBA" id="ARBA00023187"/>
    </source>
</evidence>
<dbReference type="InterPro" id="IPR040002">
    <property type="entry name" value="Sm-like_LSM3"/>
</dbReference>
<dbReference type="Gene3D" id="2.30.30.100">
    <property type="match status" value="1"/>
</dbReference>
<dbReference type="Proteomes" id="UP000002605">
    <property type="component" value="Chromosome R"/>
</dbReference>
<dbReference type="SUPFAM" id="SSF50182">
    <property type="entry name" value="Sm-like ribonucleoproteins"/>
    <property type="match status" value="1"/>
</dbReference>
<keyword evidence="4 9" id="KW-0747">Spliceosome</keyword>
<dbReference type="CDD" id="cd01730">
    <property type="entry name" value="LSm3"/>
    <property type="match status" value="1"/>
</dbReference>
<feature type="domain" description="Sm" evidence="10">
    <location>
        <begin position="13"/>
        <end position="96"/>
    </location>
</feature>
<dbReference type="CGD" id="CAL0000169111">
    <property type="gene designation" value="Cd36_32960"/>
</dbReference>
<dbReference type="InterPro" id="IPR001163">
    <property type="entry name" value="Sm_dom_euk/arc"/>
</dbReference>
<evidence type="ECO:0000259" key="10">
    <source>
        <dbReference type="PROSITE" id="PS52002"/>
    </source>
</evidence>
<keyword evidence="8 9" id="KW-0687">Ribonucleoprotein</keyword>
<proteinExistence type="inferred from homology"/>
<dbReference type="GO" id="GO:0000398">
    <property type="term" value="P:mRNA splicing, via spliceosome"/>
    <property type="evidence" value="ECO:0007669"/>
    <property type="project" value="UniProtKB-UniRule"/>
</dbReference>
<evidence type="ECO:0000256" key="1">
    <source>
        <dbReference type="ARBA" id="ARBA00004123"/>
    </source>
</evidence>
<organism evidence="12 13">
    <name type="scientific">Candida dubliniensis (strain CD36 / ATCC MYA-646 / CBS 7987 / NCPF 3949 / NRRL Y-17841)</name>
    <name type="common">Yeast</name>
    <dbReference type="NCBI Taxonomy" id="573826"/>
    <lineage>
        <taxon>Eukaryota</taxon>
        <taxon>Fungi</taxon>
        <taxon>Dikarya</taxon>
        <taxon>Ascomycota</taxon>
        <taxon>Saccharomycotina</taxon>
        <taxon>Pichiomycetes</taxon>
        <taxon>Debaryomycetaceae</taxon>
        <taxon>Candida/Lodderomyces clade</taxon>
        <taxon>Candida</taxon>
    </lineage>
</organism>
<evidence type="ECO:0000256" key="4">
    <source>
        <dbReference type="ARBA" id="ARBA00022728"/>
    </source>
</evidence>
<evidence type="ECO:0000256" key="8">
    <source>
        <dbReference type="ARBA" id="ARBA00023274"/>
    </source>
</evidence>
<keyword evidence="6 9" id="KW-0508">mRNA splicing</keyword>
<evidence type="ECO:0000256" key="5">
    <source>
        <dbReference type="ARBA" id="ARBA00022884"/>
    </source>
</evidence>
<keyword evidence="5 9" id="KW-0694">RNA-binding</keyword>